<accession>A0A9D9NM02</accession>
<reference evidence="1" key="1">
    <citation type="submission" date="2020-10" db="EMBL/GenBank/DDBJ databases">
        <authorList>
            <person name="Gilroy R."/>
        </authorList>
    </citation>
    <scope>NUCLEOTIDE SEQUENCE</scope>
    <source>
        <strain evidence="1">2478</strain>
    </source>
</reference>
<dbReference type="AlphaFoldDB" id="A0A9D9NM02"/>
<evidence type="ECO:0000313" key="2">
    <source>
        <dbReference type="Proteomes" id="UP000823771"/>
    </source>
</evidence>
<dbReference type="InterPro" id="IPR024213">
    <property type="entry name" value="DUF3822"/>
</dbReference>
<sequence length="199" mass="22701">MSSGWLTADRVFTTMEFQKRYDTVEIALFTPKVALYPQQFFSGQNARLLLGDVASVTDTDVVESIPVPEYGAVMVYSNSIGETLSRVISGTVLRTDGYRTAVFPELYFMLKNLPEIQDYNKIMASYADGRLYLVIAQGKSLLLCNSFRAQDFTTAEYFIFRAMKKLQLNPEVSPIYFRTPLDELQSMSLYRYFTSVETI</sequence>
<dbReference type="Pfam" id="PF12864">
    <property type="entry name" value="DUF3822"/>
    <property type="match status" value="1"/>
</dbReference>
<evidence type="ECO:0000313" key="1">
    <source>
        <dbReference type="EMBL" id="MBO8478654.1"/>
    </source>
</evidence>
<proteinExistence type="predicted"/>
<organism evidence="1 2">
    <name type="scientific">Candidatus Cryptobacteroides excrementipullorum</name>
    <dbReference type="NCBI Taxonomy" id="2840761"/>
    <lineage>
        <taxon>Bacteria</taxon>
        <taxon>Pseudomonadati</taxon>
        <taxon>Bacteroidota</taxon>
        <taxon>Bacteroidia</taxon>
        <taxon>Bacteroidales</taxon>
        <taxon>Candidatus Cryptobacteroides</taxon>
    </lineage>
</organism>
<comment type="caution">
    <text evidence="1">The sequence shown here is derived from an EMBL/GenBank/DDBJ whole genome shotgun (WGS) entry which is preliminary data.</text>
</comment>
<gene>
    <name evidence="1" type="ORF">IAB80_07185</name>
</gene>
<protein>
    <submittedName>
        <fullName evidence="1">DUF3822 family protein</fullName>
    </submittedName>
</protein>
<dbReference type="EMBL" id="JADILZ010000064">
    <property type="protein sequence ID" value="MBO8478654.1"/>
    <property type="molecule type" value="Genomic_DNA"/>
</dbReference>
<name>A0A9D9NM02_9BACT</name>
<dbReference type="Gene3D" id="3.30.420.260">
    <property type="match status" value="1"/>
</dbReference>
<dbReference type="Gene3D" id="3.30.420.250">
    <property type="match status" value="1"/>
</dbReference>
<reference evidence="1" key="2">
    <citation type="journal article" date="2021" name="PeerJ">
        <title>Extensive microbial diversity within the chicken gut microbiome revealed by metagenomics and culture.</title>
        <authorList>
            <person name="Gilroy R."/>
            <person name="Ravi A."/>
            <person name="Getino M."/>
            <person name="Pursley I."/>
            <person name="Horton D.L."/>
            <person name="Alikhan N.F."/>
            <person name="Baker D."/>
            <person name="Gharbi K."/>
            <person name="Hall N."/>
            <person name="Watson M."/>
            <person name="Adriaenssens E.M."/>
            <person name="Foster-Nyarko E."/>
            <person name="Jarju S."/>
            <person name="Secka A."/>
            <person name="Antonio M."/>
            <person name="Oren A."/>
            <person name="Chaudhuri R.R."/>
            <person name="La Ragione R."/>
            <person name="Hildebrand F."/>
            <person name="Pallen M.J."/>
        </authorList>
    </citation>
    <scope>NUCLEOTIDE SEQUENCE</scope>
    <source>
        <strain evidence="1">2478</strain>
    </source>
</reference>
<dbReference type="Proteomes" id="UP000823771">
    <property type="component" value="Unassembled WGS sequence"/>
</dbReference>